<feature type="domain" description="Large ribosomal subunit protein bL25 L25" evidence="7">
    <location>
        <begin position="5"/>
        <end position="90"/>
    </location>
</feature>
<sequence length="217" mass="23650">MKFTAVTRKAQGTGASRRLRRAEKLPGIVYGGKVAATPIELDHNEIFHALRKEKFHASILEMVLDGKSERVLLRSFQMHPYKPQVLHIDFQRISADEQIRMNVPLHFVGEEKSPAITIDKTNVNHALTELLVSCLPDQLPEFITVDLSGLTVDKPVHVSDLVLPEGVTPVLKPEEDPTVASAVVVAEESIADEAPAVPADAVPATAEKSAEEGAEKA</sequence>
<evidence type="ECO:0000259" key="8">
    <source>
        <dbReference type="Pfam" id="PF14693"/>
    </source>
</evidence>
<dbReference type="InterPro" id="IPR029751">
    <property type="entry name" value="Ribosomal_L25_dom"/>
</dbReference>
<feature type="compositionally biased region" description="Basic and acidic residues" evidence="6">
    <location>
        <begin position="208"/>
        <end position="217"/>
    </location>
</feature>
<dbReference type="GeneID" id="43347916"/>
<comment type="similarity">
    <text evidence="5">Belongs to the bacterial ribosomal protein bL25 family. CTC subfamily.</text>
</comment>
<dbReference type="Gene3D" id="2.170.120.20">
    <property type="entry name" value="Ribosomal protein L25, beta domain"/>
    <property type="match status" value="1"/>
</dbReference>
<dbReference type="NCBIfam" id="NF004612">
    <property type="entry name" value="PRK05943.1"/>
    <property type="match status" value="1"/>
</dbReference>
<dbReference type="NCBIfam" id="TIGR00731">
    <property type="entry name" value="bL25_bact_ctc"/>
    <property type="match status" value="1"/>
</dbReference>
<feature type="region of interest" description="Disordered" evidence="6">
    <location>
        <begin position="194"/>
        <end position="217"/>
    </location>
</feature>
<dbReference type="InterPro" id="IPR020930">
    <property type="entry name" value="Ribosomal_uL5_bac-type"/>
</dbReference>
<dbReference type="Proteomes" id="UP000462362">
    <property type="component" value="Unassembled WGS sequence"/>
</dbReference>
<proteinExistence type="inferred from homology"/>
<evidence type="ECO:0000313" key="10">
    <source>
        <dbReference type="Proteomes" id="UP000462362"/>
    </source>
</evidence>
<evidence type="ECO:0000259" key="7">
    <source>
        <dbReference type="Pfam" id="PF01386"/>
    </source>
</evidence>
<gene>
    <name evidence="5" type="primary">rplY</name>
    <name evidence="5" type="synonym">ctc</name>
    <name evidence="9" type="ORF">GMD42_02435</name>
</gene>
<evidence type="ECO:0000256" key="3">
    <source>
        <dbReference type="ARBA" id="ARBA00022980"/>
    </source>
</evidence>
<dbReference type="GO" id="GO:0006412">
    <property type="term" value="P:translation"/>
    <property type="evidence" value="ECO:0007669"/>
    <property type="project" value="UniProtKB-UniRule"/>
</dbReference>
<dbReference type="NCBIfam" id="NF004130">
    <property type="entry name" value="PRK05618.1-5"/>
    <property type="match status" value="1"/>
</dbReference>
<evidence type="ECO:0000256" key="2">
    <source>
        <dbReference type="ARBA" id="ARBA00022884"/>
    </source>
</evidence>
<dbReference type="Pfam" id="PF01386">
    <property type="entry name" value="Ribosomal_L25p"/>
    <property type="match status" value="1"/>
</dbReference>
<dbReference type="InterPro" id="IPR001021">
    <property type="entry name" value="Ribosomal_bL25_long"/>
</dbReference>
<keyword evidence="4 5" id="KW-0687">Ribonucleoprotein</keyword>
<dbReference type="EMBL" id="WNCL01000005">
    <property type="protein sequence ID" value="MTU42496.1"/>
    <property type="molecule type" value="Genomic_DNA"/>
</dbReference>
<dbReference type="AlphaFoldDB" id="A0A6I3S0T5"/>
<dbReference type="HAMAP" id="MF_01334">
    <property type="entry name" value="Ribosomal_bL25_CTC"/>
    <property type="match status" value="1"/>
</dbReference>
<dbReference type="GO" id="GO:0003735">
    <property type="term" value="F:structural constituent of ribosome"/>
    <property type="evidence" value="ECO:0007669"/>
    <property type="project" value="InterPro"/>
</dbReference>
<evidence type="ECO:0000313" key="9">
    <source>
        <dbReference type="EMBL" id="MTU42496.1"/>
    </source>
</evidence>
<dbReference type="Gene3D" id="2.40.240.10">
    <property type="entry name" value="Ribosomal Protein L25, Chain P"/>
    <property type="match status" value="1"/>
</dbReference>
<evidence type="ECO:0000256" key="1">
    <source>
        <dbReference type="ARBA" id="ARBA00022730"/>
    </source>
</evidence>
<keyword evidence="2 5" id="KW-0694">RNA-binding</keyword>
<keyword evidence="1 5" id="KW-0699">rRNA-binding</keyword>
<accession>A0A6I3S0T5</accession>
<comment type="function">
    <text evidence="5">This is one of the proteins that binds to the 5S RNA in the ribosome where it forms part of the central protuberance.</text>
</comment>
<keyword evidence="3 5" id="KW-0689">Ribosomal protein</keyword>
<evidence type="ECO:0000256" key="5">
    <source>
        <dbReference type="HAMAP-Rule" id="MF_01334"/>
    </source>
</evidence>
<dbReference type="HAMAP" id="MF_01336">
    <property type="entry name" value="Ribosomal_bL25"/>
    <property type="match status" value="1"/>
</dbReference>
<comment type="subunit">
    <text evidence="5">Part of the 50S ribosomal subunit; part of the 5S rRNA/L5/L18/L25 subcomplex. Contacts the 5S rRNA. Binds to the 5S rRNA independently of L5 and L18.</text>
</comment>
<evidence type="ECO:0000256" key="6">
    <source>
        <dbReference type="SAM" id="MobiDB-lite"/>
    </source>
</evidence>
<dbReference type="CDD" id="cd00495">
    <property type="entry name" value="Ribosomal_L25_TL5_CTC"/>
    <property type="match status" value="1"/>
</dbReference>
<dbReference type="Pfam" id="PF14693">
    <property type="entry name" value="Ribosomal_TL5_C"/>
    <property type="match status" value="1"/>
</dbReference>
<organism evidence="9 10">
    <name type="scientific">Parasutterella excrementihominis</name>
    <dbReference type="NCBI Taxonomy" id="487175"/>
    <lineage>
        <taxon>Bacteria</taxon>
        <taxon>Pseudomonadati</taxon>
        <taxon>Pseudomonadota</taxon>
        <taxon>Betaproteobacteria</taxon>
        <taxon>Burkholderiales</taxon>
        <taxon>Sutterellaceae</taxon>
        <taxon>Parasutterella</taxon>
    </lineage>
</organism>
<dbReference type="InterPro" id="IPR020056">
    <property type="entry name" value="Rbsml_bL25/Gln-tRNA_synth_N"/>
</dbReference>
<dbReference type="GO" id="GO:0022625">
    <property type="term" value="C:cytosolic large ribosomal subunit"/>
    <property type="evidence" value="ECO:0007669"/>
    <property type="project" value="TreeGrafter"/>
</dbReference>
<dbReference type="GO" id="GO:0008097">
    <property type="term" value="F:5S rRNA binding"/>
    <property type="evidence" value="ECO:0007669"/>
    <property type="project" value="InterPro"/>
</dbReference>
<feature type="domain" description="Large ribosomal subunit protein bL25 beta" evidence="8">
    <location>
        <begin position="99"/>
        <end position="183"/>
    </location>
</feature>
<dbReference type="PANTHER" id="PTHR33284">
    <property type="entry name" value="RIBOSOMAL PROTEIN L25/GLN-TRNA SYNTHETASE, ANTI-CODON-BINDING DOMAIN-CONTAINING PROTEIN"/>
    <property type="match status" value="1"/>
</dbReference>
<dbReference type="SUPFAM" id="SSF50715">
    <property type="entry name" value="Ribosomal protein L25-like"/>
    <property type="match status" value="1"/>
</dbReference>
<dbReference type="NCBIfam" id="NF004128">
    <property type="entry name" value="PRK05618.1-2"/>
    <property type="match status" value="1"/>
</dbReference>
<dbReference type="FunFam" id="2.40.240.10:FF:000002">
    <property type="entry name" value="50S ribosomal protein L25"/>
    <property type="match status" value="1"/>
</dbReference>
<evidence type="ECO:0000256" key="4">
    <source>
        <dbReference type="ARBA" id="ARBA00023274"/>
    </source>
</evidence>
<comment type="caution">
    <text evidence="9">The sequence shown here is derived from an EMBL/GenBank/DDBJ whole genome shotgun (WGS) entry which is preliminary data.</text>
</comment>
<name>A0A6I3S0T5_9BURK</name>
<dbReference type="InterPro" id="IPR020057">
    <property type="entry name" value="Ribosomal_bL25_b-dom"/>
</dbReference>
<dbReference type="RefSeq" id="WP_008810319.1">
    <property type="nucleotide sequence ID" value="NZ_CAJUON010000002.1"/>
</dbReference>
<feature type="compositionally biased region" description="Low complexity" evidence="6">
    <location>
        <begin position="194"/>
        <end position="207"/>
    </location>
</feature>
<dbReference type="InterPro" id="IPR020055">
    <property type="entry name" value="Ribosomal_bL25_short"/>
</dbReference>
<dbReference type="PANTHER" id="PTHR33284:SF1">
    <property type="entry name" value="RIBOSOMAL PROTEIN L25_GLN-TRNA SYNTHETASE, ANTI-CODON-BINDING DOMAIN-CONTAINING PROTEIN"/>
    <property type="match status" value="1"/>
</dbReference>
<reference evidence="9 10" key="1">
    <citation type="journal article" date="2019" name="Nat. Med.">
        <title>A library of human gut bacterial isolates paired with longitudinal multiomics data enables mechanistic microbiome research.</title>
        <authorList>
            <person name="Poyet M."/>
            <person name="Groussin M."/>
            <person name="Gibbons S.M."/>
            <person name="Avila-Pacheco J."/>
            <person name="Jiang X."/>
            <person name="Kearney S.M."/>
            <person name="Perrotta A.R."/>
            <person name="Berdy B."/>
            <person name="Zhao S."/>
            <person name="Lieberman T.D."/>
            <person name="Swanson P.K."/>
            <person name="Smith M."/>
            <person name="Roesemann S."/>
            <person name="Alexander J.E."/>
            <person name="Rich S.A."/>
            <person name="Livny J."/>
            <person name="Vlamakis H."/>
            <person name="Clish C."/>
            <person name="Bullock K."/>
            <person name="Deik A."/>
            <person name="Scott J."/>
            <person name="Pierce K.A."/>
            <person name="Xavier R.J."/>
            <person name="Alm E.J."/>
        </authorList>
    </citation>
    <scope>NUCLEOTIDE SEQUENCE [LARGE SCALE GENOMIC DNA]</scope>
    <source>
        <strain evidence="9 10">BIOML-A2</strain>
    </source>
</reference>
<dbReference type="InterPro" id="IPR011035">
    <property type="entry name" value="Ribosomal_bL25/Gln-tRNA_synth"/>
</dbReference>
<dbReference type="InterPro" id="IPR037121">
    <property type="entry name" value="Ribosomal_bL25_C"/>
</dbReference>
<protein>
    <recommendedName>
        <fullName evidence="5">Large ribosomal subunit protein bL25</fullName>
    </recommendedName>
    <alternativeName>
        <fullName evidence="5">General stress protein CTC</fullName>
    </alternativeName>
</protein>